<dbReference type="OrthoDB" id="9800498at2"/>
<dbReference type="Pfam" id="PF01899">
    <property type="entry name" value="MNHE"/>
    <property type="match status" value="1"/>
</dbReference>
<keyword evidence="7 8" id="KW-0472">Membrane</keyword>
<keyword evidence="3" id="KW-0050">Antiport</keyword>
<dbReference type="PANTHER" id="PTHR34584:SF1">
    <property type="entry name" value="NA(+)_H(+) ANTIPORTER SUBUNIT E1"/>
    <property type="match status" value="1"/>
</dbReference>
<evidence type="ECO:0000256" key="5">
    <source>
        <dbReference type="ARBA" id="ARBA00022692"/>
    </source>
</evidence>
<comment type="caution">
    <text evidence="9">The sequence shown here is derived from an EMBL/GenBank/DDBJ whole genome shotgun (WGS) entry which is preliminary data.</text>
</comment>
<evidence type="ECO:0000256" key="1">
    <source>
        <dbReference type="ARBA" id="ARBA00004651"/>
    </source>
</evidence>
<evidence type="ECO:0000256" key="6">
    <source>
        <dbReference type="ARBA" id="ARBA00022989"/>
    </source>
</evidence>
<dbReference type="AlphaFoldDB" id="A0A3L7K1L9"/>
<comment type="similarity">
    <text evidence="2">Belongs to the CPA3 antiporters (TC 2.A.63) subunit E family.</text>
</comment>
<keyword evidence="6 8" id="KW-1133">Transmembrane helix</keyword>
<dbReference type="RefSeq" id="WP_121679526.1">
    <property type="nucleotide sequence ID" value="NZ_RCVZ01000003.1"/>
</dbReference>
<keyword evidence="3" id="KW-0813">Transport</keyword>
<proteinExistence type="inferred from homology"/>
<evidence type="ECO:0000256" key="4">
    <source>
        <dbReference type="ARBA" id="ARBA00022475"/>
    </source>
</evidence>
<name>A0A3L7K1L9_9BACI</name>
<dbReference type="NCBIfam" id="NF009292">
    <property type="entry name" value="PRK12651.1-3"/>
    <property type="match status" value="1"/>
</dbReference>
<sequence>MAFQILLNFFLAFLWMFLQNSFNSTGFFVGYLLGLLIICGLRRFFQSRFYLLRVGAVVNLLFIFLKELVMANWAVFKVILKPKLDMQPGIFAMPTTLESKWEVTVLANLITLTPGTFVVDVSADNKILYIHAMDVPDVEDAITDIRESFEKAIMEVSR</sequence>
<dbReference type="EMBL" id="RCVZ01000003">
    <property type="protein sequence ID" value="RLQ96505.1"/>
    <property type="molecule type" value="Genomic_DNA"/>
</dbReference>
<reference evidence="9 10" key="1">
    <citation type="submission" date="2018-10" db="EMBL/GenBank/DDBJ databases">
        <title>Falsibacillus sp. genome draft.</title>
        <authorList>
            <person name="Shi S."/>
        </authorList>
    </citation>
    <scope>NUCLEOTIDE SEQUENCE [LARGE SCALE GENOMIC DNA]</scope>
    <source>
        <strain evidence="9 10">GY 10110</strain>
    </source>
</reference>
<keyword evidence="4" id="KW-1003">Cell membrane</keyword>
<gene>
    <name evidence="9" type="ORF">D9X91_05205</name>
</gene>
<dbReference type="PANTHER" id="PTHR34584">
    <property type="entry name" value="NA(+)/H(+) ANTIPORTER SUBUNIT E1"/>
    <property type="match status" value="1"/>
</dbReference>
<evidence type="ECO:0000256" key="2">
    <source>
        <dbReference type="ARBA" id="ARBA00006228"/>
    </source>
</evidence>
<dbReference type="GO" id="GO:0008324">
    <property type="term" value="F:monoatomic cation transmembrane transporter activity"/>
    <property type="evidence" value="ECO:0007669"/>
    <property type="project" value="InterPro"/>
</dbReference>
<evidence type="ECO:0000256" key="3">
    <source>
        <dbReference type="ARBA" id="ARBA00022449"/>
    </source>
</evidence>
<evidence type="ECO:0000313" key="9">
    <source>
        <dbReference type="EMBL" id="RLQ96505.1"/>
    </source>
</evidence>
<dbReference type="GO" id="GO:0015297">
    <property type="term" value="F:antiporter activity"/>
    <property type="evidence" value="ECO:0007669"/>
    <property type="project" value="UniProtKB-KW"/>
</dbReference>
<dbReference type="PIRSF" id="PIRSF019239">
    <property type="entry name" value="MrpE"/>
    <property type="match status" value="1"/>
</dbReference>
<keyword evidence="5 8" id="KW-0812">Transmembrane</keyword>
<dbReference type="GO" id="GO:0005886">
    <property type="term" value="C:plasma membrane"/>
    <property type="evidence" value="ECO:0007669"/>
    <property type="project" value="UniProtKB-SubCell"/>
</dbReference>
<dbReference type="InterPro" id="IPR002758">
    <property type="entry name" value="Cation_antiport_E"/>
</dbReference>
<evidence type="ECO:0000313" key="10">
    <source>
        <dbReference type="Proteomes" id="UP000276770"/>
    </source>
</evidence>
<comment type="subcellular location">
    <subcellularLocation>
        <location evidence="1">Cell membrane</location>
        <topology evidence="1">Multi-pass membrane protein</topology>
    </subcellularLocation>
</comment>
<keyword evidence="10" id="KW-1185">Reference proteome</keyword>
<evidence type="ECO:0000256" key="7">
    <source>
        <dbReference type="ARBA" id="ARBA00023136"/>
    </source>
</evidence>
<accession>A0A3L7K1L9</accession>
<dbReference type="Proteomes" id="UP000276770">
    <property type="component" value="Unassembled WGS sequence"/>
</dbReference>
<evidence type="ECO:0000256" key="8">
    <source>
        <dbReference type="SAM" id="Phobius"/>
    </source>
</evidence>
<feature type="transmembrane region" description="Helical" evidence="8">
    <location>
        <begin position="57"/>
        <end position="76"/>
    </location>
</feature>
<protein>
    <submittedName>
        <fullName evidence="9">Na+/H+ antiporter subunit E</fullName>
    </submittedName>
</protein>
<organism evidence="9 10">
    <name type="scientific">Falsibacillus albus</name>
    <dbReference type="NCBI Taxonomy" id="2478915"/>
    <lineage>
        <taxon>Bacteria</taxon>
        <taxon>Bacillati</taxon>
        <taxon>Bacillota</taxon>
        <taxon>Bacilli</taxon>
        <taxon>Bacillales</taxon>
        <taxon>Bacillaceae</taxon>
        <taxon>Falsibacillus</taxon>
    </lineage>
</organism>